<keyword evidence="1" id="KW-0732">Signal</keyword>
<evidence type="ECO:0008006" key="4">
    <source>
        <dbReference type="Google" id="ProtNLM"/>
    </source>
</evidence>
<evidence type="ECO:0000313" key="2">
    <source>
        <dbReference type="EMBL" id="TCZ64191.1"/>
    </source>
</evidence>
<dbReference type="RefSeq" id="WP_131854478.1">
    <property type="nucleotide sequence ID" value="NZ_SKFH01000067.1"/>
</dbReference>
<reference evidence="2 3" key="1">
    <citation type="submission" date="2019-03" db="EMBL/GenBank/DDBJ databases">
        <authorList>
            <person name="Kim M.K.M."/>
        </authorList>
    </citation>
    <scope>NUCLEOTIDE SEQUENCE [LARGE SCALE GENOMIC DNA]</scope>
    <source>
        <strain evidence="2 3">17J68-15</strain>
    </source>
</reference>
<keyword evidence="3" id="KW-1185">Reference proteome</keyword>
<organism evidence="2 3">
    <name type="scientific">Flaviaesturariibacter aridisoli</name>
    <dbReference type="NCBI Taxonomy" id="2545761"/>
    <lineage>
        <taxon>Bacteria</taxon>
        <taxon>Pseudomonadati</taxon>
        <taxon>Bacteroidota</taxon>
        <taxon>Chitinophagia</taxon>
        <taxon>Chitinophagales</taxon>
        <taxon>Chitinophagaceae</taxon>
        <taxon>Flaviaestuariibacter</taxon>
    </lineage>
</organism>
<sequence length="168" mass="18614">MKKYLLFLLLAPLFSDAQDCAMLRRSRDPYTKEVRITTGQMLVGGHKLSVEATSKEIDFFFVLSAPGACFTEDSTVVANFDGTKLRSTYRNGGTMNCEGFFHILFRNGQEPVAGLRKMLDNKVRLFTFGSGKDALVITLTEEQKDILQKSLTCLVAEAKGLLPPPPAQ</sequence>
<gene>
    <name evidence="2" type="ORF">E0486_18310</name>
</gene>
<accession>A0A4R4DRV3</accession>
<evidence type="ECO:0000313" key="3">
    <source>
        <dbReference type="Proteomes" id="UP000295164"/>
    </source>
</evidence>
<dbReference type="Proteomes" id="UP000295164">
    <property type="component" value="Unassembled WGS sequence"/>
</dbReference>
<feature type="signal peptide" evidence="1">
    <location>
        <begin position="1"/>
        <end position="17"/>
    </location>
</feature>
<comment type="caution">
    <text evidence="2">The sequence shown here is derived from an EMBL/GenBank/DDBJ whole genome shotgun (WGS) entry which is preliminary data.</text>
</comment>
<feature type="chain" id="PRO_5020426645" description="DUF4369 domain-containing protein" evidence="1">
    <location>
        <begin position="18"/>
        <end position="168"/>
    </location>
</feature>
<proteinExistence type="predicted"/>
<name>A0A4R4DRV3_9BACT</name>
<dbReference type="EMBL" id="SKFH01000067">
    <property type="protein sequence ID" value="TCZ64191.1"/>
    <property type="molecule type" value="Genomic_DNA"/>
</dbReference>
<dbReference type="OrthoDB" id="671162at2"/>
<evidence type="ECO:0000256" key="1">
    <source>
        <dbReference type="SAM" id="SignalP"/>
    </source>
</evidence>
<protein>
    <recommendedName>
        <fullName evidence="4">DUF4369 domain-containing protein</fullName>
    </recommendedName>
</protein>
<dbReference type="AlphaFoldDB" id="A0A4R4DRV3"/>